<reference evidence="2 3" key="1">
    <citation type="submission" date="2018-07" db="EMBL/GenBank/DDBJ databases">
        <title>Genomic Encyclopedia of Type Strains, Phase IV (KMG-IV): sequencing the most valuable type-strain genomes for metagenomic binning, comparative biology and taxonomic classification.</title>
        <authorList>
            <person name="Goeker M."/>
        </authorList>
    </citation>
    <scope>NUCLEOTIDE SEQUENCE [LARGE SCALE GENOMIC DNA]</scope>
    <source>
        <strain evidence="2 3">DSM 21634</strain>
    </source>
</reference>
<dbReference type="InterPro" id="IPR007505">
    <property type="entry name" value="PDDEXK_7"/>
</dbReference>
<evidence type="ECO:0000313" key="3">
    <source>
        <dbReference type="Proteomes" id="UP000252884"/>
    </source>
</evidence>
<evidence type="ECO:0000313" key="2">
    <source>
        <dbReference type="EMBL" id="RCW69220.1"/>
    </source>
</evidence>
<protein>
    <submittedName>
        <fullName evidence="2">Uncharacterized protein DUF2357</fullName>
    </submittedName>
</protein>
<evidence type="ECO:0000259" key="1">
    <source>
        <dbReference type="Pfam" id="PF09823"/>
    </source>
</evidence>
<dbReference type="Proteomes" id="UP000252884">
    <property type="component" value="Unassembled WGS sequence"/>
</dbReference>
<dbReference type="Pfam" id="PF04411">
    <property type="entry name" value="PDDEXK_7"/>
    <property type="match status" value="1"/>
</dbReference>
<dbReference type="Pfam" id="PF09823">
    <property type="entry name" value="DUF2357"/>
    <property type="match status" value="1"/>
</dbReference>
<dbReference type="InterPro" id="IPR018633">
    <property type="entry name" value="DUF2357"/>
</dbReference>
<proteinExistence type="predicted"/>
<organism evidence="2 3">
    <name type="scientific">Pseudorhodoferax soli</name>
    <dbReference type="NCBI Taxonomy" id="545864"/>
    <lineage>
        <taxon>Bacteria</taxon>
        <taxon>Pseudomonadati</taxon>
        <taxon>Pseudomonadota</taxon>
        <taxon>Betaproteobacteria</taxon>
        <taxon>Burkholderiales</taxon>
        <taxon>Comamonadaceae</taxon>
    </lineage>
</organism>
<keyword evidence="3" id="KW-1185">Reference proteome</keyword>
<name>A0A368XMM0_9BURK</name>
<comment type="caution">
    <text evidence="2">The sequence shown here is derived from an EMBL/GenBank/DDBJ whole genome shotgun (WGS) entry which is preliminary data.</text>
</comment>
<dbReference type="AlphaFoldDB" id="A0A368XMM0"/>
<accession>A0A368XMM0</accession>
<gene>
    <name evidence="2" type="ORF">DES41_10691</name>
</gene>
<sequence>MVADIRRFDQGLLGGVSAASMGFGHSGNPGKLAHDILLTRLREHGPVFLDAVEAIARSPHRSLAAEAKVLPLSRVRRLHHSALHDRRLAAMASGIAPTSDAMDSLQVSSQTSTPTFDTPANRAMLALLRRFRAALSSIQAKVRELKLGSPPEEQVLRMERRLEDLGHLDRRAHKLQFGPLFSEVASGETSAAGLTQIAAQPNYGRAYRIGCRSLSLAVEGRDLDDQLHVAPSWGIYETWCYLQVLKVVSTLTGAVGISTVAQSVSAERATSFELGDEAELEVLFQASFPALKARGNRSGWSISRERRPDIVLVLGRGNFEEFLVLDAKWRSGRENILDAMASAHIYHDALRLGQVRPRACLLLLPGRNTVAELETKQFIDAHNVGVVGDASVNGAGFVRLGAILDAWLTR</sequence>
<dbReference type="EMBL" id="QPJK01000006">
    <property type="protein sequence ID" value="RCW69220.1"/>
    <property type="molecule type" value="Genomic_DNA"/>
</dbReference>
<feature type="domain" description="DUF2357" evidence="1">
    <location>
        <begin position="41"/>
        <end position="209"/>
    </location>
</feature>